<accession>A0ABZ2G4Q7</accession>
<protein>
    <recommendedName>
        <fullName evidence="3">YbaB/EbfC family DNA-binding protein</fullName>
    </recommendedName>
</protein>
<dbReference type="Proteomes" id="UP001382935">
    <property type="component" value="Chromosome"/>
</dbReference>
<proteinExistence type="predicted"/>
<evidence type="ECO:0008006" key="3">
    <source>
        <dbReference type="Google" id="ProtNLM"/>
    </source>
</evidence>
<keyword evidence="2" id="KW-1185">Reference proteome</keyword>
<reference evidence="1 2" key="1">
    <citation type="submission" date="2024-02" db="EMBL/GenBank/DDBJ databases">
        <title>Full genome sequence of Sphingomonas kaistensis.</title>
        <authorList>
            <person name="Poletto B.L."/>
            <person name="Silva G."/>
            <person name="Galante D."/>
            <person name="Campos K.R."/>
            <person name="Santos M.B.N."/>
            <person name="Sacchi C.T."/>
        </authorList>
    </citation>
    <scope>NUCLEOTIDE SEQUENCE [LARGE SCALE GENOMIC DNA]</scope>
    <source>
        <strain evidence="1 2">MA4R</strain>
    </source>
</reference>
<dbReference type="RefSeq" id="WP_338503994.1">
    <property type="nucleotide sequence ID" value="NZ_CP145607.1"/>
</dbReference>
<sequence length="114" mass="12268">MLNKRHEIAQTVANALLPAERNLDAAIVNNAQLTIAVVEGRTAARLPLTTGQAGLELVAQATANLVQARGFLAQAHAEFRKTQREIGLDAFSYGDVAECPEPRALRLVPDQRVA</sequence>
<evidence type="ECO:0000313" key="2">
    <source>
        <dbReference type="Proteomes" id="UP001382935"/>
    </source>
</evidence>
<organism evidence="1 2">
    <name type="scientific">Sphingomonas kaistensis</name>
    <dbReference type="NCBI Taxonomy" id="298708"/>
    <lineage>
        <taxon>Bacteria</taxon>
        <taxon>Pseudomonadati</taxon>
        <taxon>Pseudomonadota</taxon>
        <taxon>Alphaproteobacteria</taxon>
        <taxon>Sphingomonadales</taxon>
        <taxon>Sphingomonadaceae</taxon>
        <taxon>Sphingomonas</taxon>
    </lineage>
</organism>
<dbReference type="EMBL" id="CP145607">
    <property type="protein sequence ID" value="WWM70862.1"/>
    <property type="molecule type" value="Genomic_DNA"/>
</dbReference>
<evidence type="ECO:0000313" key="1">
    <source>
        <dbReference type="EMBL" id="WWM70862.1"/>
    </source>
</evidence>
<name>A0ABZ2G4Q7_9SPHN</name>
<gene>
    <name evidence="1" type="ORF">V6R86_09290</name>
</gene>